<feature type="transmembrane region" description="Helical" evidence="1">
    <location>
        <begin position="34"/>
        <end position="54"/>
    </location>
</feature>
<comment type="caution">
    <text evidence="2">The sequence shown here is derived from an EMBL/GenBank/DDBJ whole genome shotgun (WGS) entry which is preliminary data.</text>
</comment>
<sequence>MDFVPRTGIGAALVGVVARFGEDPLAVYGNGTKVILFVTMAFCAFCAFCAFYAFRRAGGILTARIRGLRSLPALGAQPAAMTAARLTAAGRAWAKRMRRLAVAAP</sequence>
<keyword evidence="3" id="KW-1185">Reference proteome</keyword>
<dbReference type="EMBL" id="LMWY01000029">
    <property type="protein sequence ID" value="KUO00094.1"/>
    <property type="molecule type" value="Genomic_DNA"/>
</dbReference>
<dbReference type="Proteomes" id="UP000053429">
    <property type="component" value="Unassembled WGS sequence"/>
</dbReference>
<reference evidence="2 3" key="1">
    <citation type="submission" date="2015-10" db="EMBL/GenBank/DDBJ databases">
        <title>Draft genome sequence of Streptomyces caeruleatus NRRL B-24802, type strain for the species Streptomyces caeruleatus.</title>
        <authorList>
            <person name="Ruckert C."/>
            <person name="Winkler A."/>
            <person name="Kalinowski J."/>
            <person name="Kampfer P."/>
            <person name="Glaeser S."/>
        </authorList>
    </citation>
    <scope>NUCLEOTIDE SEQUENCE [LARGE SCALE GENOMIC DNA]</scope>
    <source>
        <strain evidence="2 3">NRRL B-24802</strain>
    </source>
</reference>
<accession>A0A117RN86</accession>
<dbReference type="STRING" id="661399.AQJ67_24885"/>
<keyword evidence="1" id="KW-0812">Transmembrane</keyword>
<evidence type="ECO:0000256" key="1">
    <source>
        <dbReference type="SAM" id="Phobius"/>
    </source>
</evidence>
<keyword evidence="1" id="KW-0472">Membrane</keyword>
<name>A0A117RN86_9ACTN</name>
<gene>
    <name evidence="2" type="ORF">AQJ67_24885</name>
</gene>
<dbReference type="AlphaFoldDB" id="A0A117RN86"/>
<dbReference type="RefSeq" id="WP_062721293.1">
    <property type="nucleotide sequence ID" value="NZ_KQ948931.1"/>
</dbReference>
<evidence type="ECO:0000313" key="3">
    <source>
        <dbReference type="Proteomes" id="UP000053429"/>
    </source>
</evidence>
<protein>
    <submittedName>
        <fullName evidence="2">Uncharacterized protein</fullName>
    </submittedName>
</protein>
<proteinExistence type="predicted"/>
<evidence type="ECO:0000313" key="2">
    <source>
        <dbReference type="EMBL" id="KUO00094.1"/>
    </source>
</evidence>
<keyword evidence="1" id="KW-1133">Transmembrane helix</keyword>
<organism evidence="2 3">
    <name type="scientific">Streptomyces caeruleatus</name>
    <dbReference type="NCBI Taxonomy" id="661399"/>
    <lineage>
        <taxon>Bacteria</taxon>
        <taxon>Bacillati</taxon>
        <taxon>Actinomycetota</taxon>
        <taxon>Actinomycetes</taxon>
        <taxon>Kitasatosporales</taxon>
        <taxon>Streptomycetaceae</taxon>
        <taxon>Streptomyces</taxon>
    </lineage>
</organism>